<evidence type="ECO:0000313" key="2">
    <source>
        <dbReference type="Proteomes" id="UP000460650"/>
    </source>
</evidence>
<name>A0A7V7VSY7_9HYPH</name>
<proteinExistence type="predicted"/>
<comment type="caution">
    <text evidence="1">The sequence shown here is derived from an EMBL/GenBank/DDBJ whole genome shotgun (WGS) entry which is preliminary data.</text>
</comment>
<dbReference type="RefSeq" id="WP_151647260.1">
    <property type="nucleotide sequence ID" value="NZ_WBVY01000004.1"/>
</dbReference>
<reference evidence="1 2" key="1">
    <citation type="submission" date="2019-09" db="EMBL/GenBank/DDBJ databases">
        <title>Taxonomic organization of the family Brucellaceae based on a phylogenomic approach.</title>
        <authorList>
            <person name="Leclercq S."/>
            <person name="Cloeckaert A."/>
            <person name="Zygmunt M.S."/>
        </authorList>
    </citation>
    <scope>NUCLEOTIDE SEQUENCE [LARGE SCALE GENOMIC DNA]</scope>
    <source>
        <strain evidence="1 2">TA93</strain>
    </source>
</reference>
<protein>
    <submittedName>
        <fullName evidence="1">Uncharacterized protein</fullName>
    </submittedName>
</protein>
<accession>A0A7V7VSY7</accession>
<gene>
    <name evidence="1" type="ORF">F9K94_17510</name>
</gene>
<organism evidence="1 2">
    <name type="scientific">Brucella tritici</name>
    <dbReference type="NCBI Taxonomy" id="94626"/>
    <lineage>
        <taxon>Bacteria</taxon>
        <taxon>Pseudomonadati</taxon>
        <taxon>Pseudomonadota</taxon>
        <taxon>Alphaproteobacteria</taxon>
        <taxon>Hyphomicrobiales</taxon>
        <taxon>Brucellaceae</taxon>
        <taxon>Brucella/Ochrobactrum group</taxon>
        <taxon>Brucella</taxon>
    </lineage>
</organism>
<evidence type="ECO:0000313" key="1">
    <source>
        <dbReference type="EMBL" id="KAB2656296.1"/>
    </source>
</evidence>
<sequence length="190" mass="21670">MTMTSKAANAAWEVLYARTGPALTVDVEDVDAALSAALPHISTGVKPLEWVVWCDGWQAHTPFGSYTVEPYDGCWKWRYCFDEYYDEEEFICEGAEDGKSKAQAHWIERISPALYPESVSNGWRDIDDSTPTDGFIMVWSPDHPDLAMIWKAEYFHSARRTGTPKHLSANHFTKWRRIPLPVTPAQEDQE</sequence>
<dbReference type="Proteomes" id="UP000460650">
    <property type="component" value="Unassembled WGS sequence"/>
</dbReference>
<dbReference type="EMBL" id="WBVY01000004">
    <property type="protein sequence ID" value="KAB2656296.1"/>
    <property type="molecule type" value="Genomic_DNA"/>
</dbReference>
<dbReference type="AlphaFoldDB" id="A0A7V7VSY7"/>